<reference evidence="5 6" key="1">
    <citation type="journal article" date="2014" name="Int. J. Syst. Evol. Microbiol.">
        <title>Jeotgalibaca dankookensis gen. nov., sp. nov., a member of the family Carnobacteriaceae, isolated from seujeot (Korean traditional food).</title>
        <authorList>
            <person name="Lee D.G."/>
            <person name="Trujillo M.E."/>
            <person name="Kang H."/>
            <person name="Ahn T.Y."/>
        </authorList>
    </citation>
    <scope>NUCLEOTIDE SEQUENCE [LARGE SCALE GENOMIC DNA]</scope>
    <source>
        <strain evidence="5 6">EX-07</strain>
    </source>
</reference>
<keyword evidence="5" id="KW-0436">Ligase</keyword>
<evidence type="ECO:0000313" key="6">
    <source>
        <dbReference type="Proteomes" id="UP000188993"/>
    </source>
</evidence>
<keyword evidence="1 3" id="KW-0820">tRNA-binding</keyword>
<keyword evidence="6" id="KW-1185">Reference proteome</keyword>
<evidence type="ECO:0000256" key="3">
    <source>
        <dbReference type="PROSITE-ProRule" id="PRU00209"/>
    </source>
</evidence>
<accession>A0A1S6IMF9</accession>
<dbReference type="Pfam" id="PF01588">
    <property type="entry name" value="tRNA_bind"/>
    <property type="match status" value="1"/>
</dbReference>
<dbReference type="PROSITE" id="PS50886">
    <property type="entry name" value="TRBD"/>
    <property type="match status" value="1"/>
</dbReference>
<name>A0A1S6IMF9_9LACT</name>
<proteinExistence type="predicted"/>
<dbReference type="Gene3D" id="2.40.50.140">
    <property type="entry name" value="Nucleic acid-binding proteins"/>
    <property type="match status" value="1"/>
</dbReference>
<dbReference type="InterPro" id="IPR037154">
    <property type="entry name" value="YtpR-like_sf"/>
</dbReference>
<evidence type="ECO:0000256" key="2">
    <source>
        <dbReference type="ARBA" id="ARBA00022884"/>
    </source>
</evidence>
<dbReference type="InterPro" id="IPR033714">
    <property type="entry name" value="tRNA_bind_bactPheRS"/>
</dbReference>
<keyword evidence="2 3" id="KW-0694">RNA-binding</keyword>
<dbReference type="InterPro" id="IPR027855">
    <property type="entry name" value="DUF4479"/>
</dbReference>
<dbReference type="GO" id="GO:0004826">
    <property type="term" value="F:phenylalanine-tRNA ligase activity"/>
    <property type="evidence" value="ECO:0007669"/>
    <property type="project" value="UniProtKB-EC"/>
</dbReference>
<dbReference type="AlphaFoldDB" id="A0A1S6IMF9"/>
<dbReference type="Proteomes" id="UP000188993">
    <property type="component" value="Chromosome"/>
</dbReference>
<dbReference type="STRING" id="708126.BW727_100337"/>
<evidence type="ECO:0000313" key="5">
    <source>
        <dbReference type="EMBL" id="AQS52730.1"/>
    </source>
</evidence>
<dbReference type="Pfam" id="PF14794">
    <property type="entry name" value="DUF4479"/>
    <property type="match status" value="1"/>
</dbReference>
<dbReference type="CDD" id="cd02796">
    <property type="entry name" value="tRNA_bind_bactPheRS"/>
    <property type="match status" value="1"/>
</dbReference>
<dbReference type="InterPro" id="IPR002547">
    <property type="entry name" value="tRNA-bd_dom"/>
</dbReference>
<evidence type="ECO:0000259" key="4">
    <source>
        <dbReference type="PROSITE" id="PS50886"/>
    </source>
</evidence>
<dbReference type="EMBL" id="CP019728">
    <property type="protein sequence ID" value="AQS52730.1"/>
    <property type="molecule type" value="Genomic_DNA"/>
</dbReference>
<sequence length="204" mass="22374">MWLSFYNKEHVGDTLLLTSGEITREELDTQSSKNVTRIFNRQTDETVSYNIFEISKTFTPDGNGPVLLTEDQVEKVNEIIKDAGFTDTITQDASPKFVVGYVKECVPHEDSDHLKITQTEVDHGEVLQIVCGASNIKKGQKVVVAKPGAVMPDGLIIWPGELRGVASQGMICSAKELQVDNPTGKKGILVLDSEAETGKAFFSE</sequence>
<feature type="domain" description="TRNA-binding" evidence="4">
    <location>
        <begin position="91"/>
        <end position="202"/>
    </location>
</feature>
<dbReference type="SUPFAM" id="SSF50249">
    <property type="entry name" value="Nucleic acid-binding proteins"/>
    <property type="match status" value="1"/>
</dbReference>
<protein>
    <submittedName>
        <fullName evidence="5">Phenylalanine--tRNA ligase beta subunit</fullName>
        <ecNumber evidence="5">6.1.1.20</ecNumber>
    </submittedName>
</protein>
<dbReference type="NCBIfam" id="NF045760">
    <property type="entry name" value="YtpR"/>
    <property type="match status" value="1"/>
</dbReference>
<dbReference type="RefSeq" id="WP_062468446.1">
    <property type="nucleotide sequence ID" value="NZ_BBYN01000007.1"/>
</dbReference>
<dbReference type="InterPro" id="IPR012340">
    <property type="entry name" value="NA-bd_OB-fold"/>
</dbReference>
<dbReference type="OrthoDB" id="9805455at2"/>
<dbReference type="Gene3D" id="3.30.1940.10">
    <property type="entry name" value="YtpR-like"/>
    <property type="match status" value="1"/>
</dbReference>
<gene>
    <name evidence="5" type="primary">pheT_1</name>
    <name evidence="5" type="ORF">BW727_100337</name>
</gene>
<dbReference type="KEGG" id="jda:BW727_100337"/>
<evidence type="ECO:0000256" key="1">
    <source>
        <dbReference type="ARBA" id="ARBA00022555"/>
    </source>
</evidence>
<dbReference type="GO" id="GO:0000049">
    <property type="term" value="F:tRNA binding"/>
    <property type="evidence" value="ECO:0007669"/>
    <property type="project" value="UniProtKB-UniRule"/>
</dbReference>
<dbReference type="FunFam" id="2.40.50.140:FF:000045">
    <property type="entry name" value="Phenylalanine--tRNA ligase beta subunit"/>
    <property type="match status" value="1"/>
</dbReference>
<dbReference type="EC" id="6.1.1.20" evidence="5"/>
<organism evidence="5 6">
    <name type="scientific">Jeotgalibaca dankookensis</name>
    <dbReference type="NCBI Taxonomy" id="708126"/>
    <lineage>
        <taxon>Bacteria</taxon>
        <taxon>Bacillati</taxon>
        <taxon>Bacillota</taxon>
        <taxon>Bacilli</taxon>
        <taxon>Lactobacillales</taxon>
        <taxon>Carnobacteriaceae</taxon>
        <taxon>Jeotgalibaca</taxon>
    </lineage>
</organism>